<reference evidence="3" key="1">
    <citation type="journal article" date="2019" name="Int. J. Syst. Evol. Microbiol.">
        <title>The Global Catalogue of Microorganisms (GCM) 10K type strain sequencing project: providing services to taxonomists for standard genome sequencing and annotation.</title>
        <authorList>
            <consortium name="The Broad Institute Genomics Platform"/>
            <consortium name="The Broad Institute Genome Sequencing Center for Infectious Disease"/>
            <person name="Wu L."/>
            <person name="Ma J."/>
        </authorList>
    </citation>
    <scope>NUCLEOTIDE SEQUENCE [LARGE SCALE GENOMIC DNA]</scope>
    <source>
        <strain evidence="3">R28</strain>
    </source>
</reference>
<proteinExistence type="predicted"/>
<accession>A0ABW4VV29</accession>
<protein>
    <recommendedName>
        <fullName evidence="4">Spore germination protein</fullName>
    </recommendedName>
</protein>
<keyword evidence="3" id="KW-1185">Reference proteome</keyword>
<evidence type="ECO:0000313" key="3">
    <source>
        <dbReference type="Proteomes" id="UP001597383"/>
    </source>
</evidence>
<organism evidence="2 3">
    <name type="scientific">Ornithinibacillus salinisoli</name>
    <dbReference type="NCBI Taxonomy" id="1848459"/>
    <lineage>
        <taxon>Bacteria</taxon>
        <taxon>Bacillati</taxon>
        <taxon>Bacillota</taxon>
        <taxon>Bacilli</taxon>
        <taxon>Bacillales</taxon>
        <taxon>Bacillaceae</taxon>
        <taxon>Ornithinibacillus</taxon>
    </lineage>
</organism>
<sequence>MVPTHINNIFGVRINSANSNSSINYGNALLKGNQANMKQNTGYWQPGDANFSPLQFNNSNISNDPDVTDQAQAQV</sequence>
<dbReference type="Proteomes" id="UP001597383">
    <property type="component" value="Unassembled WGS sequence"/>
</dbReference>
<evidence type="ECO:0000256" key="1">
    <source>
        <dbReference type="SAM" id="MobiDB-lite"/>
    </source>
</evidence>
<feature type="region of interest" description="Disordered" evidence="1">
    <location>
        <begin position="54"/>
        <end position="75"/>
    </location>
</feature>
<comment type="caution">
    <text evidence="2">The sequence shown here is derived from an EMBL/GenBank/DDBJ whole genome shotgun (WGS) entry which is preliminary data.</text>
</comment>
<dbReference type="RefSeq" id="WP_377555258.1">
    <property type="nucleotide sequence ID" value="NZ_JBHUHQ010000009.1"/>
</dbReference>
<gene>
    <name evidence="2" type="ORF">ACFSJF_04490</name>
</gene>
<name>A0ABW4VV29_9BACI</name>
<dbReference type="EMBL" id="JBHUHQ010000009">
    <property type="protein sequence ID" value="MFD2043532.1"/>
    <property type="molecule type" value="Genomic_DNA"/>
</dbReference>
<evidence type="ECO:0000313" key="2">
    <source>
        <dbReference type="EMBL" id="MFD2043532.1"/>
    </source>
</evidence>
<evidence type="ECO:0008006" key="4">
    <source>
        <dbReference type="Google" id="ProtNLM"/>
    </source>
</evidence>